<dbReference type="InterPro" id="IPR001828">
    <property type="entry name" value="ANF_lig-bd_rcpt"/>
</dbReference>
<evidence type="ECO:0000256" key="10">
    <source>
        <dbReference type="ARBA" id="ARBA00023136"/>
    </source>
</evidence>
<dbReference type="PANTHER" id="PTHR18966">
    <property type="entry name" value="IONOTROPIC GLUTAMATE RECEPTOR"/>
    <property type="match status" value="1"/>
</dbReference>
<dbReference type="GO" id="GO:0043226">
    <property type="term" value="C:organelle"/>
    <property type="evidence" value="ECO:0007669"/>
    <property type="project" value="UniProtKB-ARBA"/>
</dbReference>
<evidence type="ECO:0000256" key="19">
    <source>
        <dbReference type="PIRSR" id="PIRSR601508-3"/>
    </source>
</evidence>
<evidence type="ECO:0000256" key="3">
    <source>
        <dbReference type="ARBA" id="ARBA00022448"/>
    </source>
</evidence>
<dbReference type="GO" id="GO:0038023">
    <property type="term" value="F:signaling receptor activity"/>
    <property type="evidence" value="ECO:0007669"/>
    <property type="project" value="InterPro"/>
</dbReference>
<reference evidence="24" key="1">
    <citation type="submission" date="2022-01" db="UniProtKB">
        <authorList>
            <consortium name="EnsemblMetazoa"/>
        </authorList>
    </citation>
    <scope>IDENTIFICATION</scope>
</reference>
<feature type="compositionally biased region" description="Polar residues" evidence="20">
    <location>
        <begin position="961"/>
        <end position="973"/>
    </location>
</feature>
<feature type="domain" description="Ionotropic glutamate receptor L-glutamate and glycine-binding" evidence="23">
    <location>
        <begin position="469"/>
        <end position="534"/>
    </location>
</feature>
<evidence type="ECO:0000256" key="8">
    <source>
        <dbReference type="ARBA" id="ARBA00023054"/>
    </source>
</evidence>
<keyword evidence="6 21" id="KW-1133">Transmembrane helix</keyword>
<evidence type="ECO:0000256" key="6">
    <source>
        <dbReference type="ARBA" id="ARBA00022989"/>
    </source>
</evidence>
<evidence type="ECO:0000256" key="7">
    <source>
        <dbReference type="ARBA" id="ARBA00023018"/>
    </source>
</evidence>
<dbReference type="Gene3D" id="3.40.190.10">
    <property type="entry name" value="Periplasmic binding protein-like II"/>
    <property type="match status" value="3"/>
</dbReference>
<evidence type="ECO:0000256" key="2">
    <source>
        <dbReference type="ARBA" id="ARBA00008685"/>
    </source>
</evidence>
<evidence type="ECO:0000256" key="13">
    <source>
        <dbReference type="ARBA" id="ARBA00023257"/>
    </source>
</evidence>
<dbReference type="SUPFAM" id="SSF53822">
    <property type="entry name" value="Periplasmic binding protein-like I"/>
    <property type="match status" value="1"/>
</dbReference>
<evidence type="ECO:0000256" key="14">
    <source>
        <dbReference type="ARBA" id="ARBA00023286"/>
    </source>
</evidence>
<dbReference type="AlphaFoldDB" id="A0A8I6TKI0"/>
<protein>
    <recommendedName>
        <fullName evidence="26">Glutamate [NMDA] receptor subunit 3A</fullName>
    </recommendedName>
</protein>
<evidence type="ECO:0000256" key="5">
    <source>
        <dbReference type="ARBA" id="ARBA00022692"/>
    </source>
</evidence>
<dbReference type="OrthoDB" id="5984008at2759"/>
<evidence type="ECO:0000256" key="21">
    <source>
        <dbReference type="SAM" id="Phobius"/>
    </source>
</evidence>
<feature type="region of interest" description="Disordered" evidence="20">
    <location>
        <begin position="1196"/>
        <end position="1217"/>
    </location>
</feature>
<evidence type="ECO:0000256" key="4">
    <source>
        <dbReference type="ARBA" id="ARBA00022475"/>
    </source>
</evidence>
<comment type="similarity">
    <text evidence="2">Belongs to the glutamate-gated ion channel (TC 1.A.10.1) family.</text>
</comment>
<dbReference type="OMA" id="ENWANVS"/>
<dbReference type="Gene3D" id="3.40.50.2300">
    <property type="match status" value="1"/>
</dbReference>
<dbReference type="Pfam" id="PF00060">
    <property type="entry name" value="Lig_chan"/>
    <property type="match status" value="1"/>
</dbReference>
<evidence type="ECO:0000256" key="18">
    <source>
        <dbReference type="PIRSR" id="PIRSR601508-2"/>
    </source>
</evidence>
<feature type="transmembrane region" description="Helical" evidence="21">
    <location>
        <begin position="661"/>
        <end position="686"/>
    </location>
</feature>
<keyword evidence="13" id="KW-0628">Postsynaptic cell membrane</keyword>
<dbReference type="SMART" id="SM00918">
    <property type="entry name" value="Lig_chan-Glu_bd"/>
    <property type="match status" value="1"/>
</dbReference>
<dbReference type="KEGG" id="clec:106670874"/>
<keyword evidence="15" id="KW-0407">Ion channel</keyword>
<feature type="compositionally biased region" description="Basic and acidic residues" evidence="20">
    <location>
        <begin position="1143"/>
        <end position="1162"/>
    </location>
</feature>
<evidence type="ECO:0000256" key="9">
    <source>
        <dbReference type="ARBA" id="ARBA00023065"/>
    </source>
</evidence>
<dbReference type="InterPro" id="IPR019594">
    <property type="entry name" value="Glu/Gly-bd"/>
</dbReference>
<feature type="compositionally biased region" description="Pro residues" evidence="20">
    <location>
        <begin position="1101"/>
        <end position="1115"/>
    </location>
</feature>
<dbReference type="Gene3D" id="1.10.287.70">
    <property type="match status" value="1"/>
</dbReference>
<proteinExistence type="inferred from homology"/>
<keyword evidence="7" id="KW-0770">Synapse</keyword>
<organism evidence="24 25">
    <name type="scientific">Cimex lectularius</name>
    <name type="common">Bed bug</name>
    <name type="synonym">Acanthia lectularia</name>
    <dbReference type="NCBI Taxonomy" id="79782"/>
    <lineage>
        <taxon>Eukaryota</taxon>
        <taxon>Metazoa</taxon>
        <taxon>Ecdysozoa</taxon>
        <taxon>Arthropoda</taxon>
        <taxon>Hexapoda</taxon>
        <taxon>Insecta</taxon>
        <taxon>Pterygota</taxon>
        <taxon>Neoptera</taxon>
        <taxon>Paraneoptera</taxon>
        <taxon>Hemiptera</taxon>
        <taxon>Heteroptera</taxon>
        <taxon>Panheteroptera</taxon>
        <taxon>Cimicomorpha</taxon>
        <taxon>Cimicidae</taxon>
        <taxon>Cimex</taxon>
    </lineage>
</organism>
<dbReference type="PRINTS" id="PR00177">
    <property type="entry name" value="NMDARECEPTOR"/>
</dbReference>
<dbReference type="InterPro" id="IPR001320">
    <property type="entry name" value="Iontro_rcpt_C"/>
</dbReference>
<feature type="domain" description="Ionotropic glutamate receptor C-terminal" evidence="22">
    <location>
        <begin position="466"/>
        <end position="817"/>
    </location>
</feature>
<dbReference type="GO" id="GO:0045211">
    <property type="term" value="C:postsynaptic membrane"/>
    <property type="evidence" value="ECO:0007669"/>
    <property type="project" value="UniProtKB-SubCell"/>
</dbReference>
<dbReference type="GO" id="GO:0015276">
    <property type="term" value="F:ligand-gated monoatomic ion channel activity"/>
    <property type="evidence" value="ECO:0007669"/>
    <property type="project" value="InterPro"/>
</dbReference>
<evidence type="ECO:0000313" key="25">
    <source>
        <dbReference type="Proteomes" id="UP000494040"/>
    </source>
</evidence>
<feature type="transmembrane region" description="Helical" evidence="21">
    <location>
        <begin position="590"/>
        <end position="611"/>
    </location>
</feature>
<keyword evidence="8" id="KW-0175">Coiled coil</keyword>
<dbReference type="RefSeq" id="XP_024083475.1">
    <property type="nucleotide sequence ID" value="XM_024227707.1"/>
</dbReference>
<evidence type="ECO:0000313" key="24">
    <source>
        <dbReference type="EnsemblMetazoa" id="XP_024083475.1"/>
    </source>
</evidence>
<feature type="binding site" evidence="17">
    <location>
        <position position="550"/>
    </location>
    <ligand>
        <name>L-glutamate</name>
        <dbReference type="ChEBI" id="CHEBI:29985"/>
    </ligand>
</feature>
<accession>A0A8I6TKI0</accession>
<keyword evidence="3" id="KW-0813">Transport</keyword>
<evidence type="ECO:0000256" key="17">
    <source>
        <dbReference type="PIRSR" id="PIRSR601508-1"/>
    </source>
</evidence>
<keyword evidence="19" id="KW-1015">Disulfide bond</keyword>
<feature type="compositionally biased region" description="Polar residues" evidence="20">
    <location>
        <begin position="1196"/>
        <end position="1214"/>
    </location>
</feature>
<keyword evidence="9" id="KW-0406">Ion transport</keyword>
<feature type="binding site" evidence="17">
    <location>
        <position position="752"/>
    </location>
    <ligand>
        <name>L-glutamate</name>
        <dbReference type="ChEBI" id="CHEBI:29985"/>
    </ligand>
</feature>
<sequence length="1257" mass="139584">MIDLYFYRLYLAVIYPESESGVQRSVNRTLLGTQSPPFPLTPLYTALDGSPAGLESLCAQWEGRTVVAALVLAGSGGLAAVGPALAARIAAVPMLWVGQAPFVQEPLGAHVIRVGPTEKELAQALRSLLVTSHWHSYSLLYAGPTEGLDPQKVKWLRAPPLNPTIYRMSPTSVNKRILHRLSHSSRGVIVVCADQHSVAGILRTATSLGMTDGNFVWIWVDTGASATLETSLTSLRRTRSTYKRRRQRGALYDRPKGISKLPVGLLALRAAVPPPDRHVIRASVRLMVDSMKKAANRVCSRLGVPTITRSQWKVATTCWARQPLEMGEFTKELVKELKRGAEYSLSGKGAPATNETSGQRSLSARFQILNLVPEQPEQFTQQQLLSMPKRVQESDNWKQVGEIIGCCDVRLERIIWPGGNIGGPCGGARTKIKVVTAVAAPFVMTSDAARGGGQTGGCLRGLPCQIVSDYNGTRYTYKVSCCYGLSMDLLEAVSQELDFDFQLYMVPDSMFGSRVVDPDAGTVRWTGVVGDLVSGNAHMAFTALSVSRPRIEVIDFSTPYYFSGVSFLAAPSQRTDIPLLAFLLPFSPELWIAIFSSLNVTAVAVAIYEWLSPFGLNPWGRQRTKNFSMSSALWVCWGLLCGHLVAFKAPKSWPNKFLINVWGGFSVIFVASYTANIAALIAGLFFHSATATYHDDSLLWQRVGSPKGSASEYYVHRANQLLWEHMQRFSVPDVATGVQYLKNGTLDILIADTPILDYYRATDQGCKLQKIGDAINEDTYAVGMTKGFPLKDSISAVISKFTSNGYMDILQEKWYGGLACFSMDTDMSQPKPLGVTAVAGVFLLLGLGVVMGLLILLVEHLFYRYTLPILRHKPKGTIWRSRNIMFFSQKLYRFINCVELVSPHHAARELVHTIRQGQITSLFQKSVKRKEHEQRRRRKSKAQFFEMIQEIRRVQQEEKQNSLILSDGGSLQSPRLRKSRSPQLLSPPDQQRRMSRLPTRLELARRFSKDVFRSKSSGNLDSRRLSSDINFAASRFLEAHSSQAIGRRLSRDTNLSPPDINSRRASHLVLTPELSIASNETLDDGSKSAYLQPPEIAVHPPVSPKKPDLPPPHPATPRHQPLAKRFSYVDTTSPSFRERISRFAEEKSRSSDEATTVEERKRNAPSLLEQINTMQDQFPVKPKIVSYVPKRSRRTISADTPSLSVEEPSSSGQTYVVPGSTATLDRLSRQELIQLSHIPENELKRRVIQALKDKAAS</sequence>
<feature type="binding site" evidence="17">
    <location>
        <position position="711"/>
    </location>
    <ligand>
        <name>L-glutamate</name>
        <dbReference type="ChEBI" id="CHEBI:29985"/>
    </ligand>
</feature>
<dbReference type="InterPro" id="IPR028082">
    <property type="entry name" value="Peripla_BP_I"/>
</dbReference>
<comment type="subcellular location">
    <subcellularLocation>
        <location evidence="1">Cell membrane</location>
        <topology evidence="1">Multi-pass membrane protein</topology>
    </subcellularLocation>
    <subcellularLocation>
        <location evidence="16">Postsynaptic cell membrane</location>
    </subcellularLocation>
</comment>
<keyword evidence="14" id="KW-1071">Ligand-gated ion channel</keyword>
<keyword evidence="10 21" id="KW-0472">Membrane</keyword>
<feature type="transmembrane region" description="Helical" evidence="21">
    <location>
        <begin position="632"/>
        <end position="649"/>
    </location>
</feature>
<dbReference type="FunFam" id="1.10.287.70:FF:000191">
    <property type="entry name" value="Glutamate receptor ionotropic, NMDA 3A"/>
    <property type="match status" value="1"/>
</dbReference>
<keyword evidence="12" id="KW-0325">Glycoprotein</keyword>
<evidence type="ECO:0000256" key="15">
    <source>
        <dbReference type="ARBA" id="ARBA00023303"/>
    </source>
</evidence>
<feature type="transmembrane region" description="Helical" evidence="21">
    <location>
        <begin position="833"/>
        <end position="858"/>
    </location>
</feature>
<dbReference type="SUPFAM" id="SSF53850">
    <property type="entry name" value="Periplasmic binding protein-like II"/>
    <property type="match status" value="1"/>
</dbReference>
<dbReference type="GeneID" id="106670874"/>
<keyword evidence="11" id="KW-0675">Receptor</keyword>
<name>A0A8I6TKI0_CIMLE</name>
<feature type="binding site" evidence="17">
    <location>
        <position position="545"/>
    </location>
    <ligand>
        <name>L-glutamate</name>
        <dbReference type="ChEBI" id="CHEBI:29985"/>
    </ligand>
</feature>
<evidence type="ECO:0000259" key="23">
    <source>
        <dbReference type="SMART" id="SM00918"/>
    </source>
</evidence>
<feature type="site" description="Interaction with the cone snail toxin Con-ikot-ikot" evidence="18">
    <location>
        <position position="514"/>
    </location>
</feature>
<feature type="region of interest" description="Disordered" evidence="20">
    <location>
        <begin position="1143"/>
        <end position="1164"/>
    </location>
</feature>
<feature type="region of interest" description="Disordered" evidence="20">
    <location>
        <begin position="959"/>
        <end position="997"/>
    </location>
</feature>
<dbReference type="InterPro" id="IPR015683">
    <property type="entry name" value="Ionotropic_Glu_rcpt"/>
</dbReference>
<evidence type="ECO:0000256" key="1">
    <source>
        <dbReference type="ARBA" id="ARBA00004651"/>
    </source>
</evidence>
<evidence type="ECO:0000256" key="20">
    <source>
        <dbReference type="SAM" id="MobiDB-lite"/>
    </source>
</evidence>
<dbReference type="InterPro" id="IPR001508">
    <property type="entry name" value="Iono_Glu_rcpt_met"/>
</dbReference>
<evidence type="ECO:0000256" key="16">
    <source>
        <dbReference type="ARBA" id="ARBA00034100"/>
    </source>
</evidence>
<dbReference type="Pfam" id="PF01094">
    <property type="entry name" value="ANF_receptor"/>
    <property type="match status" value="1"/>
</dbReference>
<dbReference type="FunFam" id="3.40.190.10:FF:000324">
    <property type="entry name" value="Predicted protein"/>
    <property type="match status" value="1"/>
</dbReference>
<evidence type="ECO:0000259" key="22">
    <source>
        <dbReference type="SMART" id="SM00079"/>
    </source>
</evidence>
<dbReference type="Proteomes" id="UP000494040">
    <property type="component" value="Unassembled WGS sequence"/>
</dbReference>
<keyword evidence="5 21" id="KW-0812">Transmembrane</keyword>
<feature type="disulfide bond" evidence="19">
    <location>
        <begin position="766"/>
        <end position="820"/>
    </location>
</feature>
<keyword evidence="25" id="KW-1185">Reference proteome</keyword>
<evidence type="ECO:0000256" key="12">
    <source>
        <dbReference type="ARBA" id="ARBA00023180"/>
    </source>
</evidence>
<evidence type="ECO:0008006" key="26">
    <source>
        <dbReference type="Google" id="ProtNLM"/>
    </source>
</evidence>
<dbReference type="FunFam" id="3.40.190.10:FF:000078">
    <property type="entry name" value="glutamate receptor ionotropic, NMDA 3B"/>
    <property type="match status" value="1"/>
</dbReference>
<dbReference type="EnsemblMetazoa" id="XM_024227707.1">
    <property type="protein sequence ID" value="XP_024083475.1"/>
    <property type="gene ID" value="LOC106670874"/>
</dbReference>
<dbReference type="Pfam" id="PF10613">
    <property type="entry name" value="Lig_chan-Glu_bd"/>
    <property type="match status" value="1"/>
</dbReference>
<evidence type="ECO:0000256" key="11">
    <source>
        <dbReference type="ARBA" id="ARBA00023170"/>
    </source>
</evidence>
<keyword evidence="4" id="KW-1003">Cell membrane</keyword>
<feature type="site" description="Interaction with the cone snail toxin Con-ikot-ikot" evidence="18">
    <location>
        <position position="800"/>
    </location>
</feature>
<feature type="region of interest" description="Disordered" evidence="20">
    <location>
        <begin position="1096"/>
        <end position="1123"/>
    </location>
</feature>
<dbReference type="SMART" id="SM00079">
    <property type="entry name" value="PBPe"/>
    <property type="match status" value="1"/>
</dbReference>